<reference evidence="1 2" key="1">
    <citation type="submission" date="2011-07" db="EMBL/GenBank/DDBJ databases">
        <authorList>
            <person name="Coyne R."/>
            <person name="Brami D."/>
            <person name="Johnson J."/>
            <person name="Hostetler J."/>
            <person name="Hannick L."/>
            <person name="Clark T."/>
            <person name="Cassidy-Hanley D."/>
            <person name="Inman J."/>
        </authorList>
    </citation>
    <scope>NUCLEOTIDE SEQUENCE [LARGE SCALE GENOMIC DNA]</scope>
    <source>
        <strain evidence="1 2">G5</strain>
    </source>
</reference>
<dbReference type="EMBL" id="GL983782">
    <property type="protein sequence ID" value="EGR32118.1"/>
    <property type="molecule type" value="Genomic_DNA"/>
</dbReference>
<gene>
    <name evidence="1" type="ORF">IMG5_095680</name>
</gene>
<accession>G0QRN7</accession>
<dbReference type="RefSeq" id="XP_004035604.1">
    <property type="nucleotide sequence ID" value="XM_004035556.1"/>
</dbReference>
<sequence length="182" mass="21308">MQYNQSGECLQCQDGYQLDQESKQCVEIATRVLDQVQICNEDEGCAQCSEFGFCQECKVGYYDTEKYFFGSNPRKECKICKDYIPKCEQCTKYTCNKCLSLHQYEAYKGECFDINMDESLVKCDEGCDVCIYTGMCSACNDGYHKETLILKIFQRIQKKFNIDNNIQHQIIKYIRYFQNAYV</sequence>
<dbReference type="GeneID" id="14908274"/>
<organism evidence="1 2">
    <name type="scientific">Ichthyophthirius multifiliis</name>
    <name type="common">White spot disease agent</name>
    <name type="synonym">Ich</name>
    <dbReference type="NCBI Taxonomy" id="5932"/>
    <lineage>
        <taxon>Eukaryota</taxon>
        <taxon>Sar</taxon>
        <taxon>Alveolata</taxon>
        <taxon>Ciliophora</taxon>
        <taxon>Intramacronucleata</taxon>
        <taxon>Oligohymenophorea</taxon>
        <taxon>Hymenostomatida</taxon>
        <taxon>Ophryoglenina</taxon>
        <taxon>Ichthyophthirius</taxon>
    </lineage>
</organism>
<protein>
    <submittedName>
        <fullName evidence="1">Uncharacterized protein</fullName>
    </submittedName>
</protein>
<dbReference type="Proteomes" id="UP000008983">
    <property type="component" value="Unassembled WGS sequence"/>
</dbReference>
<dbReference type="OrthoDB" id="311164at2759"/>
<dbReference type="AlphaFoldDB" id="G0QRN7"/>
<dbReference type="InParanoid" id="G0QRN7"/>
<keyword evidence="2" id="KW-1185">Reference proteome</keyword>
<dbReference type="InterPro" id="IPR009030">
    <property type="entry name" value="Growth_fac_rcpt_cys_sf"/>
</dbReference>
<evidence type="ECO:0000313" key="2">
    <source>
        <dbReference type="Proteomes" id="UP000008983"/>
    </source>
</evidence>
<name>G0QRN7_ICHMU</name>
<dbReference type="SUPFAM" id="SSF57184">
    <property type="entry name" value="Growth factor receptor domain"/>
    <property type="match status" value="1"/>
</dbReference>
<proteinExistence type="predicted"/>
<evidence type="ECO:0000313" key="1">
    <source>
        <dbReference type="EMBL" id="EGR32118.1"/>
    </source>
</evidence>